<feature type="region of interest" description="Disordered" evidence="1">
    <location>
        <begin position="1"/>
        <end position="38"/>
    </location>
</feature>
<evidence type="ECO:0000313" key="3">
    <source>
        <dbReference type="Proteomes" id="UP000318571"/>
    </source>
</evidence>
<sequence length="201" mass="22400">MEGKAAWPKKSPTSATSIDGGMNDGVQDDRADATPPVEAVQPKLKKRIKPIARSPSYPSLDDFILYAAVHCSGCRQVLRSRLQLSAHRDSGVCQCFFCRQSVNHDHLRVDQDFATLMEAKAWIVQEQLDRVFTIARSQDNRIVYQCRHRGMEALGKSTSTTHKQRKITSVPALNCQAVLRVDCMRVCLCEAQGTHGTDGTR</sequence>
<dbReference type="EMBL" id="VCGU01000458">
    <property type="protein sequence ID" value="TRY64105.1"/>
    <property type="molecule type" value="Genomic_DNA"/>
</dbReference>
<comment type="caution">
    <text evidence="2">The sequence shown here is derived from an EMBL/GenBank/DDBJ whole genome shotgun (WGS) entry which is preliminary data.</text>
</comment>
<evidence type="ECO:0000256" key="1">
    <source>
        <dbReference type="SAM" id="MobiDB-lite"/>
    </source>
</evidence>
<proteinExistence type="predicted"/>
<reference evidence="2 3" key="1">
    <citation type="journal article" date="2018" name="Nat. Ecol. Evol.">
        <title>Genomic signatures of mitonuclear coevolution across populations of Tigriopus californicus.</title>
        <authorList>
            <person name="Barreto F.S."/>
            <person name="Watson E.T."/>
            <person name="Lima T.G."/>
            <person name="Willett C.S."/>
            <person name="Edmands S."/>
            <person name="Li W."/>
            <person name="Burton R.S."/>
        </authorList>
    </citation>
    <scope>NUCLEOTIDE SEQUENCE [LARGE SCALE GENOMIC DNA]</scope>
    <source>
        <strain evidence="2 3">San Diego</strain>
    </source>
</reference>
<evidence type="ECO:0000313" key="2">
    <source>
        <dbReference type="EMBL" id="TRY64105.1"/>
    </source>
</evidence>
<gene>
    <name evidence="2" type="ORF">TCAL_15178</name>
</gene>
<protein>
    <submittedName>
        <fullName evidence="2">Uncharacterized protein</fullName>
    </submittedName>
</protein>
<name>A0A553NFC4_TIGCA</name>
<organism evidence="2 3">
    <name type="scientific">Tigriopus californicus</name>
    <name type="common">Marine copepod</name>
    <dbReference type="NCBI Taxonomy" id="6832"/>
    <lineage>
        <taxon>Eukaryota</taxon>
        <taxon>Metazoa</taxon>
        <taxon>Ecdysozoa</taxon>
        <taxon>Arthropoda</taxon>
        <taxon>Crustacea</taxon>
        <taxon>Multicrustacea</taxon>
        <taxon>Hexanauplia</taxon>
        <taxon>Copepoda</taxon>
        <taxon>Harpacticoida</taxon>
        <taxon>Harpacticidae</taxon>
        <taxon>Tigriopus</taxon>
    </lineage>
</organism>
<dbReference type="AlphaFoldDB" id="A0A553NFC4"/>
<accession>A0A553NFC4</accession>
<dbReference type="Proteomes" id="UP000318571">
    <property type="component" value="Chromosome 10"/>
</dbReference>
<feature type="non-terminal residue" evidence="2">
    <location>
        <position position="201"/>
    </location>
</feature>
<keyword evidence="3" id="KW-1185">Reference proteome</keyword>